<organism evidence="2 3">
    <name type="scientific">Candidatus Woesebacteria bacterium GW2011_GWA2_44_33</name>
    <dbReference type="NCBI Taxonomy" id="1618564"/>
    <lineage>
        <taxon>Bacteria</taxon>
        <taxon>Candidatus Woeseibacteriota</taxon>
    </lineage>
</organism>
<feature type="transmembrane region" description="Helical" evidence="1">
    <location>
        <begin position="85"/>
        <end position="105"/>
    </location>
</feature>
<feature type="transmembrane region" description="Helical" evidence="1">
    <location>
        <begin position="125"/>
        <end position="142"/>
    </location>
</feature>
<protein>
    <submittedName>
        <fullName evidence="2">Uncharacterized protein</fullName>
    </submittedName>
</protein>
<keyword evidence="1" id="KW-0812">Transmembrane</keyword>
<accession>A0A0G1J3K2</accession>
<evidence type="ECO:0000313" key="2">
    <source>
        <dbReference type="EMBL" id="KKT65938.1"/>
    </source>
</evidence>
<dbReference type="Proteomes" id="UP000034826">
    <property type="component" value="Unassembled WGS sequence"/>
</dbReference>
<gene>
    <name evidence="2" type="ORF">UW60_C0032G0020</name>
</gene>
<feature type="transmembrane region" description="Helical" evidence="1">
    <location>
        <begin position="53"/>
        <end position="73"/>
    </location>
</feature>
<reference evidence="2 3" key="1">
    <citation type="journal article" date="2015" name="Nature">
        <title>rRNA introns, odd ribosomes, and small enigmatic genomes across a large radiation of phyla.</title>
        <authorList>
            <person name="Brown C.T."/>
            <person name="Hug L.A."/>
            <person name="Thomas B.C."/>
            <person name="Sharon I."/>
            <person name="Castelle C.J."/>
            <person name="Singh A."/>
            <person name="Wilkins M.J."/>
            <person name="Williams K.H."/>
            <person name="Banfield J.F."/>
        </authorList>
    </citation>
    <scope>NUCLEOTIDE SEQUENCE [LARGE SCALE GENOMIC DNA]</scope>
</reference>
<comment type="caution">
    <text evidence="2">The sequence shown here is derived from an EMBL/GenBank/DDBJ whole genome shotgun (WGS) entry which is preliminary data.</text>
</comment>
<sequence>MKKLLVPIKSGLVFLSPIIFLLSAKPALAVCPVCTVAVGAGLGISRWFGIDDSVSGIWVGGLMVSLSFWFADWLTKKNLKILKKWSNQALVVASMVLWSLLTYLPLWKTGVIGHPFNTILGIDKLIFGSMVGAGAFLLGVFVDKKVREKKGKQLFNFQRVAFPVTALVIASLVVYFYGGYLL</sequence>
<dbReference type="EMBL" id="LCIY01000032">
    <property type="protein sequence ID" value="KKT65938.1"/>
    <property type="molecule type" value="Genomic_DNA"/>
</dbReference>
<proteinExistence type="predicted"/>
<name>A0A0G1J3K2_9BACT</name>
<dbReference type="AlphaFoldDB" id="A0A0G1J3K2"/>
<evidence type="ECO:0000313" key="3">
    <source>
        <dbReference type="Proteomes" id="UP000034826"/>
    </source>
</evidence>
<evidence type="ECO:0000256" key="1">
    <source>
        <dbReference type="SAM" id="Phobius"/>
    </source>
</evidence>
<keyword evidence="1" id="KW-1133">Transmembrane helix</keyword>
<keyword evidence="1" id="KW-0472">Membrane</keyword>
<feature type="transmembrane region" description="Helical" evidence="1">
    <location>
        <begin position="154"/>
        <end position="177"/>
    </location>
</feature>